<comment type="caution">
    <text evidence="1">The sequence shown here is derived from an EMBL/GenBank/DDBJ whole genome shotgun (WGS) entry which is preliminary data.</text>
</comment>
<dbReference type="Proteomes" id="UP000034329">
    <property type="component" value="Unassembled WGS sequence"/>
</dbReference>
<protein>
    <submittedName>
        <fullName evidence="1">Uncharacterized protein</fullName>
    </submittedName>
</protein>
<evidence type="ECO:0000313" key="1">
    <source>
        <dbReference type="EMBL" id="KKU10268.1"/>
    </source>
</evidence>
<name>A0A0G1PXU7_9BACT</name>
<dbReference type="AlphaFoldDB" id="A0A0G1PXU7"/>
<organism evidence="1 2">
    <name type="scientific">Candidatus Woesebacteria bacterium GW2011_GWB1_45_5</name>
    <dbReference type="NCBI Taxonomy" id="1618581"/>
    <lineage>
        <taxon>Bacteria</taxon>
        <taxon>Candidatus Woeseibacteriota</taxon>
    </lineage>
</organism>
<evidence type="ECO:0000313" key="2">
    <source>
        <dbReference type="Proteomes" id="UP000034329"/>
    </source>
</evidence>
<accession>A0A0G1PXU7</accession>
<feature type="non-terminal residue" evidence="1">
    <location>
        <position position="191"/>
    </location>
</feature>
<sequence>MLNITSAKLTGTPGEAGWAQAYEFEPSDPGEVKNRGRFFAVVAVKSGEAGREIVDRLHESYFGELTLRPFNAIKNTVEKVVGEFGGETGIEIAACALVGDVVYSAAYGGGEVTISREGSLGTILKSANEVVSASGYPKSGDMILLATKSFYEHISQETIKAGLTGESSQSAVELFAPMVHGNGDAGNLGAV</sequence>
<reference evidence="1 2" key="1">
    <citation type="journal article" date="2015" name="Nature">
        <title>rRNA introns, odd ribosomes, and small enigmatic genomes across a large radiation of phyla.</title>
        <authorList>
            <person name="Brown C.T."/>
            <person name="Hug L.A."/>
            <person name="Thomas B.C."/>
            <person name="Sharon I."/>
            <person name="Castelle C.J."/>
            <person name="Singh A."/>
            <person name="Wilkins M.J."/>
            <person name="Williams K.H."/>
            <person name="Banfield J.F."/>
        </authorList>
    </citation>
    <scope>NUCLEOTIDE SEQUENCE [LARGE SCALE GENOMIC DNA]</scope>
</reference>
<dbReference type="EMBL" id="LCLA01000016">
    <property type="protein sequence ID" value="KKU10268.1"/>
    <property type="molecule type" value="Genomic_DNA"/>
</dbReference>
<proteinExistence type="predicted"/>
<gene>
    <name evidence="1" type="ORF">UX13_C0016G0025</name>
</gene>